<dbReference type="EMBL" id="MU853299">
    <property type="protein sequence ID" value="KAK4117973.1"/>
    <property type="molecule type" value="Genomic_DNA"/>
</dbReference>
<dbReference type="GeneID" id="87827003"/>
<accession>A0AAN6TNZ8</accession>
<dbReference type="AlphaFoldDB" id="A0AAN6TNZ8"/>
<evidence type="ECO:0000256" key="1">
    <source>
        <dbReference type="SAM" id="MobiDB-lite"/>
    </source>
</evidence>
<reference evidence="3" key="2">
    <citation type="submission" date="2023-05" db="EMBL/GenBank/DDBJ databases">
        <authorList>
            <consortium name="Lawrence Berkeley National Laboratory"/>
            <person name="Steindorff A."/>
            <person name="Hensen N."/>
            <person name="Bonometti L."/>
            <person name="Westerberg I."/>
            <person name="Brannstrom I.O."/>
            <person name="Guillou S."/>
            <person name="Cros-Aarteil S."/>
            <person name="Calhoun S."/>
            <person name="Haridas S."/>
            <person name="Kuo A."/>
            <person name="Mondo S."/>
            <person name="Pangilinan J."/>
            <person name="Riley R."/>
            <person name="Labutti K."/>
            <person name="Andreopoulos B."/>
            <person name="Lipzen A."/>
            <person name="Chen C."/>
            <person name="Yanf M."/>
            <person name="Daum C."/>
            <person name="Ng V."/>
            <person name="Clum A."/>
            <person name="Ohm R."/>
            <person name="Martin F."/>
            <person name="Silar P."/>
            <person name="Natvig D."/>
            <person name="Lalanne C."/>
            <person name="Gautier V."/>
            <person name="Ament-Velasquez S.L."/>
            <person name="Kruys A."/>
            <person name="Hutchinson M.I."/>
            <person name="Powell A.J."/>
            <person name="Barry K."/>
            <person name="Miller A.N."/>
            <person name="Grigoriev I.V."/>
            <person name="Debuchy R."/>
            <person name="Gladieux P."/>
            <person name="Thoren M.H."/>
            <person name="Johannesson H."/>
        </authorList>
    </citation>
    <scope>NUCLEOTIDE SEQUENCE</scope>
    <source>
        <strain evidence="3">CBS 731.68</strain>
    </source>
</reference>
<keyword evidence="2" id="KW-0812">Transmembrane</keyword>
<keyword evidence="2" id="KW-1133">Transmembrane helix</keyword>
<feature type="region of interest" description="Disordered" evidence="1">
    <location>
        <begin position="250"/>
        <end position="276"/>
    </location>
</feature>
<name>A0AAN6TNZ8_9PEZI</name>
<organism evidence="3 4">
    <name type="scientific">Parathielavia appendiculata</name>
    <dbReference type="NCBI Taxonomy" id="2587402"/>
    <lineage>
        <taxon>Eukaryota</taxon>
        <taxon>Fungi</taxon>
        <taxon>Dikarya</taxon>
        <taxon>Ascomycota</taxon>
        <taxon>Pezizomycotina</taxon>
        <taxon>Sordariomycetes</taxon>
        <taxon>Sordariomycetidae</taxon>
        <taxon>Sordariales</taxon>
        <taxon>Chaetomiaceae</taxon>
        <taxon>Parathielavia</taxon>
    </lineage>
</organism>
<feature type="transmembrane region" description="Helical" evidence="2">
    <location>
        <begin position="53"/>
        <end position="72"/>
    </location>
</feature>
<keyword evidence="4" id="KW-1185">Reference proteome</keyword>
<comment type="caution">
    <text evidence="3">The sequence shown here is derived from an EMBL/GenBank/DDBJ whole genome shotgun (WGS) entry which is preliminary data.</text>
</comment>
<feature type="transmembrane region" description="Helical" evidence="2">
    <location>
        <begin position="78"/>
        <end position="101"/>
    </location>
</feature>
<keyword evidence="2" id="KW-0472">Membrane</keyword>
<dbReference type="RefSeq" id="XP_062641746.1">
    <property type="nucleotide sequence ID" value="XM_062790233.1"/>
</dbReference>
<feature type="transmembrane region" description="Helical" evidence="2">
    <location>
        <begin position="215"/>
        <end position="238"/>
    </location>
</feature>
<evidence type="ECO:0000256" key="2">
    <source>
        <dbReference type="SAM" id="Phobius"/>
    </source>
</evidence>
<sequence>MSGGWSCVVRFACHLPMGMIGFSGRGVYDAVKDLDALGIYDVIPGGRMFLSGLQMYATWGIFAFAWNFVMFMGCMACYSWLCLLLGVVDSMIASSLLVSAVKQAQFLPRTYSSCDYATDWGNGTDGRNFFLAANETTFSNYGGPKNLCHSMVELWAITVSMGVLYMLTGVINILIGLVQAYDCHHRNGSTYYSGYTTYDTTVNNRSSRWAGLGRFALWILTPVLWILDQPLAACRFVLRYTRKALAAKRKDRRDGKSLQHRNQRPGKFPAENEPDTDHKLMPILPYELLIKVSADIHYVDLISASRSSKRLRIGLFGAGGPNPSQLEDLRRFSCQGNTKRSCELCGIQTCPHCQTLVAMAPSLASQHLKHCQPQCSKCFYDTYCRWWGLQGQRLAKHKETCGLKEQRTDVEMALTAGVSAPDTKTLCRMCASMTPAERRRAFEAKDERELDRMERHPLVCSKCKGMLSARAMRWWICGQCLTECPSHMHPAWADGNPPWPL</sequence>
<evidence type="ECO:0000313" key="3">
    <source>
        <dbReference type="EMBL" id="KAK4117973.1"/>
    </source>
</evidence>
<gene>
    <name evidence="3" type="ORF">N657DRAFT_606922</name>
</gene>
<feature type="transmembrane region" description="Helical" evidence="2">
    <location>
        <begin position="154"/>
        <end position="181"/>
    </location>
</feature>
<protein>
    <submittedName>
        <fullName evidence="3">Uncharacterized protein</fullName>
    </submittedName>
</protein>
<proteinExistence type="predicted"/>
<reference evidence="3" key="1">
    <citation type="journal article" date="2023" name="Mol. Phylogenet. Evol.">
        <title>Genome-scale phylogeny and comparative genomics of the fungal order Sordariales.</title>
        <authorList>
            <person name="Hensen N."/>
            <person name="Bonometti L."/>
            <person name="Westerberg I."/>
            <person name="Brannstrom I.O."/>
            <person name="Guillou S."/>
            <person name="Cros-Aarteil S."/>
            <person name="Calhoun S."/>
            <person name="Haridas S."/>
            <person name="Kuo A."/>
            <person name="Mondo S."/>
            <person name="Pangilinan J."/>
            <person name="Riley R."/>
            <person name="LaButti K."/>
            <person name="Andreopoulos B."/>
            <person name="Lipzen A."/>
            <person name="Chen C."/>
            <person name="Yan M."/>
            <person name="Daum C."/>
            <person name="Ng V."/>
            <person name="Clum A."/>
            <person name="Steindorff A."/>
            <person name="Ohm R.A."/>
            <person name="Martin F."/>
            <person name="Silar P."/>
            <person name="Natvig D.O."/>
            <person name="Lalanne C."/>
            <person name="Gautier V."/>
            <person name="Ament-Velasquez S.L."/>
            <person name="Kruys A."/>
            <person name="Hutchinson M.I."/>
            <person name="Powell A.J."/>
            <person name="Barry K."/>
            <person name="Miller A.N."/>
            <person name="Grigoriev I.V."/>
            <person name="Debuchy R."/>
            <person name="Gladieux P."/>
            <person name="Hiltunen Thoren M."/>
            <person name="Johannesson H."/>
        </authorList>
    </citation>
    <scope>NUCLEOTIDE SEQUENCE</scope>
    <source>
        <strain evidence="3">CBS 731.68</strain>
    </source>
</reference>
<evidence type="ECO:0000313" key="4">
    <source>
        <dbReference type="Proteomes" id="UP001302602"/>
    </source>
</evidence>
<dbReference type="Proteomes" id="UP001302602">
    <property type="component" value="Unassembled WGS sequence"/>
</dbReference>